<protein>
    <recommendedName>
        <fullName evidence="6">Lipase domain-containing protein</fullName>
    </recommendedName>
</protein>
<sequence length="1103" mass="124214">MADGATVVAPATSMLNHTASMVLTLSYFANIALQNASSNPNGSAIENRCYGMYGCFPNDMEWTSARRPIALHPQSPSDIDTRFAVFNDRNRVYPLILNETFLDVEVNDLRSGGLSTTWINPNGTIYFITHGFLESGKAKWIERMMNLLLNRDRTATVIVIDWGNGSNPPYNQACANIRLVGAITAHVLEKLMKVLELPNLDRIHLIGHSLGSHLSGYAGYELYKLFALRLGRITGLDPAELAFTETHERVRLDPSDAQFVDIVHSDATPFVPHIGLGLYEPIGHVDFYPNGGSKQPGCQHDFWKQETDARFVSNMFHFFSCSHSRAYEYFIESLESGRSPPVQTVPCTNYQRYLHGECYDCAALPHGCIRFGLDSVHDYRRLQRHRHQQPTAIQLFFRTARRAPFLMPNYRLTVQLSNSTASVHHGPEMGRIVLQLITADGLRSVELYFNDHEIMFEPGSRYSRVVTVLRSGEAGARHESYDVARTDTVAASWEYETSLLNPLSWRLIATPRVYLESLTIQPVTGGDGPGALKLCPTFNTPINTIGPTVLREEKRIIMAEVSNATGFLLQTMLFMVQHELNNSLIHLIHNGTLSSESNRTTGELSMPEDTRCYGVYGCFPITYPWIDEKRPVAYHPWSPAQVDVRYPVFTKPNTTHPPFIDIDNPASVRKLGIRPEGRIYFITHGYIESGDRPWIQQMVDAFLEDDPEKTATCIVIDWRKASNPPYTQTCANIRLIGAITAHVINMLYEELNIDVDRVHLLGHSLGSHLCGYAGYYLQKDFGLQVGRITGLDPAEPLFSDTDPLVRLDRSDAKFVDVIHSDGSEWVSKGGLGMYQPIGHVDFYPNGGYNQPGCNDPMTKYIRKHDDSFFWGFQEFFGCNHLRCHQFLTDSVRHRCPFVGIGCESYAAFRRGECFDCDRDGHYCIEFGLKARDSYRRLIEHGIITDPAAPLSVYMFTGPDSPYCRSHYRVLLRVSDEEESLIHGGEIGKMSLEVHGEGGLRSGRMEFSADPVYFEPGRNYTAIMAGADVGAAPLKVLLSWAYRTNPLNPLTWRLLASPRVYVQELVMQLLEQRLSVRFCPLNGAPVMADADNEFRREYCAPAST</sequence>
<evidence type="ECO:0000313" key="7">
    <source>
        <dbReference type="EnsemblMetazoa" id="AALB006588-PA"/>
    </source>
</evidence>
<name>A0A182FJ93_ANOAL</name>
<comment type="subcellular location">
    <subcellularLocation>
        <location evidence="1">Secreted</location>
    </subcellularLocation>
</comment>
<dbReference type="ESTHER" id="anoal-a0a182fj93.1">
    <property type="family name" value="Pancreatic_lipase"/>
</dbReference>
<feature type="domain" description="Lipase" evidence="6">
    <location>
        <begin position="612"/>
        <end position="932"/>
    </location>
</feature>
<evidence type="ECO:0000256" key="2">
    <source>
        <dbReference type="ARBA" id="ARBA00010701"/>
    </source>
</evidence>
<evidence type="ECO:0000256" key="3">
    <source>
        <dbReference type="ARBA" id="ARBA00022525"/>
    </source>
</evidence>
<reference evidence="7" key="2">
    <citation type="submission" date="2022-08" db="UniProtKB">
        <authorList>
            <consortium name="EnsemblMetazoa"/>
        </authorList>
    </citation>
    <scope>IDENTIFICATION</scope>
    <source>
        <strain evidence="7">STECLA/ALBI9_A</strain>
    </source>
</reference>
<dbReference type="VEuPathDB" id="VectorBase:AALB20_033457"/>
<evidence type="ECO:0000313" key="8">
    <source>
        <dbReference type="Proteomes" id="UP000069272"/>
    </source>
</evidence>
<dbReference type="InterPro" id="IPR002331">
    <property type="entry name" value="Lipase_panc"/>
</dbReference>
<dbReference type="Proteomes" id="UP000069272">
    <property type="component" value="Chromosome X"/>
</dbReference>
<organism evidence="7 8">
    <name type="scientific">Anopheles albimanus</name>
    <name type="common">New world malaria mosquito</name>
    <dbReference type="NCBI Taxonomy" id="7167"/>
    <lineage>
        <taxon>Eukaryota</taxon>
        <taxon>Metazoa</taxon>
        <taxon>Ecdysozoa</taxon>
        <taxon>Arthropoda</taxon>
        <taxon>Hexapoda</taxon>
        <taxon>Insecta</taxon>
        <taxon>Pterygota</taxon>
        <taxon>Neoptera</taxon>
        <taxon>Endopterygota</taxon>
        <taxon>Diptera</taxon>
        <taxon>Nematocera</taxon>
        <taxon>Culicoidea</taxon>
        <taxon>Culicidae</taxon>
        <taxon>Anophelinae</taxon>
        <taxon>Anopheles</taxon>
    </lineage>
</organism>
<proteinExistence type="inferred from homology"/>
<dbReference type="PANTHER" id="PTHR11610:SF185">
    <property type="entry name" value="LD47264P"/>
    <property type="match status" value="1"/>
</dbReference>
<dbReference type="FunFam" id="3.40.50.1820:FF:000369">
    <property type="entry name" value="LD47264p"/>
    <property type="match status" value="1"/>
</dbReference>
<dbReference type="VEuPathDB" id="VectorBase:AALB20_036654"/>
<keyword evidence="4" id="KW-1015">Disulfide bond</keyword>
<accession>A0A182FJ93</accession>
<dbReference type="GO" id="GO:0016042">
    <property type="term" value="P:lipid catabolic process"/>
    <property type="evidence" value="ECO:0007669"/>
    <property type="project" value="TreeGrafter"/>
</dbReference>
<dbReference type="GO" id="GO:0004806">
    <property type="term" value="F:triacylglycerol lipase activity"/>
    <property type="evidence" value="ECO:0007669"/>
    <property type="project" value="InterPro"/>
</dbReference>
<dbReference type="InterPro" id="IPR000734">
    <property type="entry name" value="TAG_lipase"/>
</dbReference>
<dbReference type="AlphaFoldDB" id="A0A182FJ93"/>
<dbReference type="PANTHER" id="PTHR11610">
    <property type="entry name" value="LIPASE"/>
    <property type="match status" value="1"/>
</dbReference>
<evidence type="ECO:0000259" key="6">
    <source>
        <dbReference type="Pfam" id="PF00151"/>
    </source>
</evidence>
<keyword evidence="3" id="KW-0964">Secreted</keyword>
<evidence type="ECO:0000256" key="4">
    <source>
        <dbReference type="ARBA" id="ARBA00023157"/>
    </source>
</evidence>
<reference evidence="7 8" key="1">
    <citation type="journal article" date="2017" name="G3 (Bethesda)">
        <title>The Physical Genome Mapping of Anopheles albimanus Corrected Scaffold Misassemblies and Identified Interarm Rearrangements in Genus Anopheles.</title>
        <authorList>
            <person name="Artemov G.N."/>
            <person name="Peery A.N."/>
            <person name="Jiang X."/>
            <person name="Tu Z."/>
            <person name="Stegniy V.N."/>
            <person name="Sharakhova M.V."/>
            <person name="Sharakhov I.V."/>
        </authorList>
    </citation>
    <scope>NUCLEOTIDE SEQUENCE [LARGE SCALE GENOMIC DNA]</scope>
    <source>
        <strain evidence="7 8">ALBI9_A</strain>
    </source>
</reference>
<keyword evidence="8" id="KW-1185">Reference proteome</keyword>
<dbReference type="EnsemblMetazoa" id="AALB006588-RA">
    <property type="protein sequence ID" value="AALB006588-PA"/>
    <property type="gene ID" value="AALB006588"/>
</dbReference>
<dbReference type="STRING" id="7167.A0A182FJ93"/>
<feature type="domain" description="Lipase" evidence="6">
    <location>
        <begin position="48"/>
        <end position="405"/>
    </location>
</feature>
<dbReference type="Gene3D" id="3.40.50.1820">
    <property type="entry name" value="alpha/beta hydrolase"/>
    <property type="match status" value="2"/>
</dbReference>
<dbReference type="ESTHER" id="anost-a0a182xxz0">
    <property type="family name" value="Pancreatic_lipase"/>
</dbReference>
<dbReference type="PRINTS" id="PR00821">
    <property type="entry name" value="TAGLIPASE"/>
</dbReference>
<dbReference type="Pfam" id="PF00151">
    <property type="entry name" value="Lipase"/>
    <property type="match status" value="2"/>
</dbReference>
<dbReference type="CDD" id="cd00707">
    <property type="entry name" value="Pancreat_lipase_like"/>
    <property type="match status" value="2"/>
</dbReference>
<dbReference type="PRINTS" id="PR00823">
    <property type="entry name" value="PANCLIPASE"/>
</dbReference>
<evidence type="ECO:0000256" key="5">
    <source>
        <dbReference type="RuleBase" id="RU004262"/>
    </source>
</evidence>
<dbReference type="VEuPathDB" id="VectorBase:AALB006588"/>
<dbReference type="SUPFAM" id="SSF53474">
    <property type="entry name" value="alpha/beta-Hydrolases"/>
    <property type="match status" value="2"/>
</dbReference>
<comment type="similarity">
    <text evidence="2 5">Belongs to the AB hydrolase superfamily. Lipase family.</text>
</comment>
<evidence type="ECO:0000256" key="1">
    <source>
        <dbReference type="ARBA" id="ARBA00004613"/>
    </source>
</evidence>
<dbReference type="InterPro" id="IPR033906">
    <property type="entry name" value="Lipase_N"/>
</dbReference>
<dbReference type="InterPro" id="IPR029058">
    <property type="entry name" value="AB_hydrolase_fold"/>
</dbReference>
<dbReference type="GO" id="GO:0005615">
    <property type="term" value="C:extracellular space"/>
    <property type="evidence" value="ECO:0007669"/>
    <property type="project" value="TreeGrafter"/>
</dbReference>
<dbReference type="InterPro" id="IPR013818">
    <property type="entry name" value="Lipase"/>
</dbReference>